<feature type="non-terminal residue" evidence="2">
    <location>
        <position position="1"/>
    </location>
</feature>
<dbReference type="GO" id="GO:0016812">
    <property type="term" value="F:hydrolase activity, acting on carbon-nitrogen (but not peptide) bonds, in cyclic amides"/>
    <property type="evidence" value="ECO:0007669"/>
    <property type="project" value="TreeGrafter"/>
</dbReference>
<dbReference type="InterPro" id="IPR050378">
    <property type="entry name" value="Metallo-dep_Hydrolases_sf"/>
</dbReference>
<organism evidence="2">
    <name type="scientific">marine metagenome</name>
    <dbReference type="NCBI Taxonomy" id="408172"/>
    <lineage>
        <taxon>unclassified sequences</taxon>
        <taxon>metagenomes</taxon>
        <taxon>ecological metagenomes</taxon>
    </lineage>
</organism>
<accession>A0A381SX15</accession>
<dbReference type="Gene3D" id="3.30.1490.130">
    <property type="entry name" value="D-aminoacylase. Domain 3"/>
    <property type="match status" value="1"/>
</dbReference>
<dbReference type="AlphaFoldDB" id="A0A381SX15"/>
<protein>
    <recommendedName>
        <fullName evidence="1">Amidohydrolase 3 domain-containing protein</fullName>
    </recommendedName>
</protein>
<feature type="domain" description="Amidohydrolase 3" evidence="1">
    <location>
        <begin position="330"/>
        <end position="465"/>
    </location>
</feature>
<evidence type="ECO:0000313" key="2">
    <source>
        <dbReference type="EMBL" id="SVA05893.1"/>
    </source>
</evidence>
<dbReference type="InterPro" id="IPR023100">
    <property type="entry name" value="D-aminoacylase_insert_dom_sf"/>
</dbReference>
<dbReference type="EMBL" id="UINC01003387">
    <property type="protein sequence ID" value="SVA05893.1"/>
    <property type="molecule type" value="Genomic_DNA"/>
</dbReference>
<dbReference type="Gene3D" id="2.30.40.10">
    <property type="entry name" value="Urease, subunit C, domain 1"/>
    <property type="match status" value="1"/>
</dbReference>
<reference evidence="2" key="1">
    <citation type="submission" date="2018-05" db="EMBL/GenBank/DDBJ databases">
        <authorList>
            <person name="Lanie J.A."/>
            <person name="Ng W.-L."/>
            <person name="Kazmierczak K.M."/>
            <person name="Andrzejewski T.M."/>
            <person name="Davidsen T.M."/>
            <person name="Wayne K.J."/>
            <person name="Tettelin H."/>
            <person name="Glass J.I."/>
            <person name="Rusch D."/>
            <person name="Podicherti R."/>
            <person name="Tsui H.-C.T."/>
            <person name="Winkler M.E."/>
        </authorList>
    </citation>
    <scope>NUCLEOTIDE SEQUENCE</scope>
</reference>
<name>A0A381SX15_9ZZZZ</name>
<dbReference type="SUPFAM" id="SSF51338">
    <property type="entry name" value="Composite domain of metallo-dependent hydrolases"/>
    <property type="match status" value="1"/>
</dbReference>
<sequence>VSIHSAPDRCDLLIRGGQIIDGTNTKSFAGDVAITADRIDAVGDLQNTHAEEVIDARGHVVAPGFIDVHTHDDHLLLTNPEVTPKLSQGVTTVVVGNCGVSLAPWLADRPPPPPMDLIGSEQAYRFPTFESYRRALEQKPASINAAHLIGHSTLRCSTMDNLDRPARYEEIENMRTQLRSSLHAGAIGFSTGLAYAPNQAATPDEVTALAGELKEFGGIYATHMRDEGDQLFNALEESFVTARRAGCPVVLSHHKCASPKMWGRSTESLARIDAAAEQQLIGLDVYPYAAGSTILMEDHIEASKRIMVTWSATVPEARGRDLADLAIDWDCSLAEAMRRLQPGGGIYFMMEDSDVERILAHPNSMIGSDGLPHDEHPHPRLWGTFPRVLGHYARERQLFTLEQAVHKMTGLSAETFHLVDRGVLRANAFADIVVFDPVLIADRGTFEEPEQTAAGIHTVLVSGAIAWQRGTGTGSRTGRILKNPKTT</sequence>
<gene>
    <name evidence="2" type="ORF">METZ01_LOCUS58747</name>
</gene>
<dbReference type="InterPro" id="IPR013108">
    <property type="entry name" value="Amidohydro_3"/>
</dbReference>
<dbReference type="InterPro" id="IPR011059">
    <property type="entry name" value="Metal-dep_hydrolase_composite"/>
</dbReference>
<dbReference type="GO" id="GO:0016811">
    <property type="term" value="F:hydrolase activity, acting on carbon-nitrogen (but not peptide) bonds, in linear amides"/>
    <property type="evidence" value="ECO:0007669"/>
    <property type="project" value="InterPro"/>
</dbReference>
<dbReference type="GO" id="GO:0005829">
    <property type="term" value="C:cytosol"/>
    <property type="evidence" value="ECO:0007669"/>
    <property type="project" value="TreeGrafter"/>
</dbReference>
<evidence type="ECO:0000259" key="1">
    <source>
        <dbReference type="Pfam" id="PF07969"/>
    </source>
</evidence>
<dbReference type="InterPro" id="IPR032466">
    <property type="entry name" value="Metal_Hydrolase"/>
</dbReference>
<dbReference type="SUPFAM" id="SSF51556">
    <property type="entry name" value="Metallo-dependent hydrolases"/>
    <property type="match status" value="1"/>
</dbReference>
<dbReference type="Pfam" id="PF07969">
    <property type="entry name" value="Amidohydro_3"/>
    <property type="match status" value="2"/>
</dbReference>
<dbReference type="PANTHER" id="PTHR11647:SF1">
    <property type="entry name" value="COLLAPSIN RESPONSE MEDIATOR PROTEIN"/>
    <property type="match status" value="1"/>
</dbReference>
<feature type="domain" description="Amidohydrolase 3" evidence="1">
    <location>
        <begin position="52"/>
        <end position="267"/>
    </location>
</feature>
<proteinExistence type="predicted"/>
<dbReference type="PANTHER" id="PTHR11647">
    <property type="entry name" value="HYDRANTOINASE/DIHYDROPYRIMIDINASE FAMILY MEMBER"/>
    <property type="match status" value="1"/>
</dbReference>
<dbReference type="CDD" id="cd01297">
    <property type="entry name" value="D-aminoacylase"/>
    <property type="match status" value="1"/>
</dbReference>
<dbReference type="Gene3D" id="3.20.20.140">
    <property type="entry name" value="Metal-dependent hydrolases"/>
    <property type="match status" value="1"/>
</dbReference>